<dbReference type="Gene3D" id="2.60.120.10">
    <property type="entry name" value="Jelly Rolls"/>
    <property type="match status" value="1"/>
</dbReference>
<keyword evidence="4" id="KW-1185">Reference proteome</keyword>
<name>A0A5B0X1T3_9GAMM</name>
<dbReference type="Proteomes" id="UP000323708">
    <property type="component" value="Unassembled WGS sequence"/>
</dbReference>
<evidence type="ECO:0000259" key="2">
    <source>
        <dbReference type="Pfam" id="PF05899"/>
    </source>
</evidence>
<feature type="signal peptide" evidence="1">
    <location>
        <begin position="1"/>
        <end position="24"/>
    </location>
</feature>
<dbReference type="InterPro" id="IPR014710">
    <property type="entry name" value="RmlC-like_jellyroll"/>
</dbReference>
<comment type="caution">
    <text evidence="3">The sequence shown here is derived from an EMBL/GenBank/DDBJ whole genome shotgun (WGS) entry which is preliminary data.</text>
</comment>
<dbReference type="SUPFAM" id="SSF51182">
    <property type="entry name" value="RmlC-like cupins"/>
    <property type="match status" value="1"/>
</dbReference>
<dbReference type="AlphaFoldDB" id="A0A5B0X1T3"/>
<dbReference type="RefSeq" id="WP_149610938.1">
    <property type="nucleotide sequence ID" value="NZ_VTUX01000003.1"/>
</dbReference>
<reference evidence="3 4" key="1">
    <citation type="submission" date="2019-09" db="EMBL/GenBank/DDBJ databases">
        <authorList>
            <person name="Chen X.-Y."/>
        </authorList>
    </citation>
    <scope>NUCLEOTIDE SEQUENCE [LARGE SCALE GENOMIC DNA]</scope>
    <source>
        <strain evidence="3 4">NY5</strain>
    </source>
</reference>
<protein>
    <submittedName>
        <fullName evidence="3">Cupin domain-containing protein</fullName>
    </submittedName>
</protein>
<organism evidence="3 4">
    <name type="scientific">Pseudohalioglobus sediminis</name>
    <dbReference type="NCBI Taxonomy" id="2606449"/>
    <lineage>
        <taxon>Bacteria</taxon>
        <taxon>Pseudomonadati</taxon>
        <taxon>Pseudomonadota</taxon>
        <taxon>Gammaproteobacteria</taxon>
        <taxon>Cellvibrionales</taxon>
        <taxon>Halieaceae</taxon>
        <taxon>Pseudohalioglobus</taxon>
    </lineage>
</organism>
<dbReference type="EMBL" id="VTUX01000003">
    <property type="protein sequence ID" value="KAA1192655.1"/>
    <property type="molecule type" value="Genomic_DNA"/>
</dbReference>
<evidence type="ECO:0000256" key="1">
    <source>
        <dbReference type="SAM" id="SignalP"/>
    </source>
</evidence>
<evidence type="ECO:0000313" key="4">
    <source>
        <dbReference type="Proteomes" id="UP000323708"/>
    </source>
</evidence>
<proteinExistence type="predicted"/>
<evidence type="ECO:0000313" key="3">
    <source>
        <dbReference type="EMBL" id="KAA1192655.1"/>
    </source>
</evidence>
<accession>A0A5B0X1T3</accession>
<feature type="domain" description="(S)-ureidoglycine aminohydrolase cupin" evidence="2">
    <location>
        <begin position="77"/>
        <end position="141"/>
    </location>
</feature>
<keyword evidence="1" id="KW-0732">Signal</keyword>
<dbReference type="InterPro" id="IPR011051">
    <property type="entry name" value="RmlC_Cupin_sf"/>
</dbReference>
<dbReference type="Pfam" id="PF05899">
    <property type="entry name" value="Cupin_3"/>
    <property type="match status" value="1"/>
</dbReference>
<dbReference type="InterPro" id="IPR008579">
    <property type="entry name" value="UGlyAH_Cupin_dom"/>
</dbReference>
<sequence>MKKTIVLKMILGALCLVVPLTVVSEQSKQQGAAVPLRLEPTEIPYSRMRTDMPPWPDEDVLSGVSEHRYELLYSGDINVAIYEAKPMNLRLEDYEIDEFVMVVSGTLILTADGGSPQRFDAGESVLVPKGFTGTWEMQGNFREMVVVMNGSKGQ</sequence>
<feature type="chain" id="PRO_5022694998" evidence="1">
    <location>
        <begin position="25"/>
        <end position="154"/>
    </location>
</feature>
<gene>
    <name evidence="3" type="ORF">F0M18_08310</name>
</gene>